<accession>A0A6J5N9I4</accession>
<dbReference type="EMBL" id="LR796640">
    <property type="protein sequence ID" value="CAB4156300.1"/>
    <property type="molecule type" value="Genomic_DNA"/>
</dbReference>
<reference evidence="1" key="1">
    <citation type="submission" date="2020-04" db="EMBL/GenBank/DDBJ databases">
        <authorList>
            <person name="Chiriac C."/>
            <person name="Salcher M."/>
            <person name="Ghai R."/>
            <person name="Kavagutti S V."/>
        </authorList>
    </citation>
    <scope>NUCLEOTIDE SEQUENCE</scope>
</reference>
<proteinExistence type="predicted"/>
<gene>
    <name evidence="1" type="ORF">UFOVP665_54</name>
</gene>
<protein>
    <submittedName>
        <fullName evidence="1">Uncharacterized protein</fullName>
    </submittedName>
</protein>
<sequence>MIDQQLDANKVIESLLRQIAEQAHKIALLEAYIGQDDKQAQEQVE</sequence>
<evidence type="ECO:0000313" key="1">
    <source>
        <dbReference type="EMBL" id="CAB4156300.1"/>
    </source>
</evidence>
<organism evidence="1">
    <name type="scientific">uncultured Caudovirales phage</name>
    <dbReference type="NCBI Taxonomy" id="2100421"/>
    <lineage>
        <taxon>Viruses</taxon>
        <taxon>Duplodnaviria</taxon>
        <taxon>Heunggongvirae</taxon>
        <taxon>Uroviricota</taxon>
        <taxon>Caudoviricetes</taxon>
        <taxon>Peduoviridae</taxon>
        <taxon>Maltschvirus</taxon>
        <taxon>Maltschvirus maltsch</taxon>
    </lineage>
</organism>
<name>A0A6J5N9I4_9CAUD</name>